<gene>
    <name evidence="2" type="ORF">LMG29542_06509</name>
</gene>
<evidence type="ECO:0000313" key="2">
    <source>
        <dbReference type="EMBL" id="CAB3771039.1"/>
    </source>
</evidence>
<accession>A0A6J5EWS1</accession>
<evidence type="ECO:0000259" key="1">
    <source>
        <dbReference type="Pfam" id="PF02771"/>
    </source>
</evidence>
<evidence type="ECO:0000313" key="3">
    <source>
        <dbReference type="Proteomes" id="UP000494363"/>
    </source>
</evidence>
<dbReference type="SUPFAM" id="SSF56645">
    <property type="entry name" value="Acyl-CoA dehydrogenase NM domain-like"/>
    <property type="match status" value="1"/>
</dbReference>
<dbReference type="Proteomes" id="UP000494363">
    <property type="component" value="Unassembled WGS sequence"/>
</dbReference>
<dbReference type="Gene3D" id="1.10.540.10">
    <property type="entry name" value="Acyl-CoA dehydrogenase/oxidase, N-terminal domain"/>
    <property type="match status" value="1"/>
</dbReference>
<dbReference type="InterPro" id="IPR037069">
    <property type="entry name" value="AcylCoA_DH/ox_N_sf"/>
</dbReference>
<dbReference type="EMBL" id="CADIKH010000049">
    <property type="protein sequence ID" value="CAB3771039.1"/>
    <property type="molecule type" value="Genomic_DNA"/>
</dbReference>
<keyword evidence="3" id="KW-1185">Reference proteome</keyword>
<sequence>MDFTFNDEQQQLADALRRYLDKQYGFDARSAVIRSEAGVSDAHWSAFAELGLTALPVPEAHGGFSGSAVDMLVVMQELGRALVIEPYWATAVSVEALRAGGKRAG</sequence>
<dbReference type="Pfam" id="PF02771">
    <property type="entry name" value="Acyl-CoA_dh_N"/>
    <property type="match status" value="1"/>
</dbReference>
<proteinExistence type="predicted"/>
<dbReference type="InterPro" id="IPR009100">
    <property type="entry name" value="AcylCoA_DH/oxidase_NM_dom_sf"/>
</dbReference>
<dbReference type="GO" id="GO:0016627">
    <property type="term" value="F:oxidoreductase activity, acting on the CH-CH group of donors"/>
    <property type="evidence" value="ECO:0007669"/>
    <property type="project" value="InterPro"/>
</dbReference>
<dbReference type="GO" id="GO:0050660">
    <property type="term" value="F:flavin adenine dinucleotide binding"/>
    <property type="evidence" value="ECO:0007669"/>
    <property type="project" value="InterPro"/>
</dbReference>
<name>A0A6J5EWS1_9BURK</name>
<organism evidence="2 3">
    <name type="scientific">Paraburkholderia humisilvae</name>
    <dbReference type="NCBI Taxonomy" id="627669"/>
    <lineage>
        <taxon>Bacteria</taxon>
        <taxon>Pseudomonadati</taxon>
        <taxon>Pseudomonadota</taxon>
        <taxon>Betaproteobacteria</taxon>
        <taxon>Burkholderiales</taxon>
        <taxon>Burkholderiaceae</taxon>
        <taxon>Paraburkholderia</taxon>
    </lineage>
</organism>
<protein>
    <recommendedName>
        <fullName evidence="1">Acyl-CoA dehydrogenase/oxidase N-terminal domain-containing protein</fullName>
    </recommendedName>
</protein>
<dbReference type="InterPro" id="IPR013786">
    <property type="entry name" value="AcylCoA_DH/ox_N"/>
</dbReference>
<reference evidence="2 3" key="1">
    <citation type="submission" date="2020-04" db="EMBL/GenBank/DDBJ databases">
        <authorList>
            <person name="De Canck E."/>
        </authorList>
    </citation>
    <scope>NUCLEOTIDE SEQUENCE [LARGE SCALE GENOMIC DNA]</scope>
    <source>
        <strain evidence="2 3">LMG 29542</strain>
    </source>
</reference>
<feature type="domain" description="Acyl-CoA dehydrogenase/oxidase N-terminal" evidence="1">
    <location>
        <begin position="6"/>
        <end position="83"/>
    </location>
</feature>
<dbReference type="AlphaFoldDB" id="A0A6J5EWS1"/>